<organism evidence="4 5">
    <name type="scientific">Mycolicibacterium aurum</name>
    <name type="common">Mycobacterium aurum</name>
    <dbReference type="NCBI Taxonomy" id="1791"/>
    <lineage>
        <taxon>Bacteria</taxon>
        <taxon>Bacillati</taxon>
        <taxon>Actinomycetota</taxon>
        <taxon>Actinomycetes</taxon>
        <taxon>Mycobacteriales</taxon>
        <taxon>Mycobacteriaceae</taxon>
        <taxon>Mycolicibacterium</taxon>
    </lineage>
</organism>
<proteinExistence type="predicted"/>
<dbReference type="AlphaFoldDB" id="A0A448IIF4"/>
<evidence type="ECO:0000313" key="4">
    <source>
        <dbReference type="EMBL" id="VEG52034.1"/>
    </source>
</evidence>
<evidence type="ECO:0000256" key="1">
    <source>
        <dbReference type="ARBA" id="ARBA00022729"/>
    </source>
</evidence>
<dbReference type="Gene3D" id="3.40.1000.10">
    <property type="entry name" value="Mog1/PsbP, alpha/beta/alpha sandwich"/>
    <property type="match status" value="1"/>
</dbReference>
<feature type="signal peptide" evidence="3">
    <location>
        <begin position="1"/>
        <end position="22"/>
    </location>
</feature>
<feature type="region of interest" description="Disordered" evidence="2">
    <location>
        <begin position="28"/>
        <end position="62"/>
    </location>
</feature>
<sequence length="235" mass="23659">MRTSTATSVLAAAAVVVGLALTGCGSGGDDPPGTSAQASASSAEETTTEAGEATETSAAGADSQTVAEYLTAQGVTQTIVTRDDPAAPRLNLPMPPGWADVGGDTPQDAYGAIYLESAKDTPNPPAILARMARLEGGDFDPATILELSPNAVTRTPGWEGPAAGQPSTLGGFQASAIAGTAVLDGVPNFIARKTVVIPGPEVTYLLALDAQGPVEQQQALIDAMTVIDNETTIQP</sequence>
<accession>A0A448IIF4</accession>
<dbReference type="STRING" id="1791.GCA_001049355_00103"/>
<feature type="chain" id="PRO_5038469509" evidence="3">
    <location>
        <begin position="23"/>
        <end position="235"/>
    </location>
</feature>
<keyword evidence="1 3" id="KW-0732">Signal</keyword>
<dbReference type="Proteomes" id="UP000279306">
    <property type="component" value="Chromosome"/>
</dbReference>
<dbReference type="RefSeq" id="WP_048630089.1">
    <property type="nucleotide sequence ID" value="NZ_CVQQ01000001.1"/>
</dbReference>
<keyword evidence="5" id="KW-1185">Reference proteome</keyword>
<evidence type="ECO:0000256" key="3">
    <source>
        <dbReference type="SAM" id="SignalP"/>
    </source>
</evidence>
<dbReference type="InterPro" id="IPR019674">
    <property type="entry name" value="Lipoprotein_LpqN/LpqT-like"/>
</dbReference>
<reference evidence="4 5" key="1">
    <citation type="submission" date="2018-12" db="EMBL/GenBank/DDBJ databases">
        <authorList>
            <consortium name="Pathogen Informatics"/>
        </authorList>
    </citation>
    <scope>NUCLEOTIDE SEQUENCE [LARGE SCALE GENOMIC DNA]</scope>
    <source>
        <strain evidence="4 5">NCTC10437</strain>
    </source>
</reference>
<dbReference type="EMBL" id="LR134356">
    <property type="protein sequence ID" value="VEG52034.1"/>
    <property type="molecule type" value="Genomic_DNA"/>
</dbReference>
<dbReference type="OrthoDB" id="3826775at2"/>
<protein>
    <submittedName>
        <fullName evidence="4">LpqN</fullName>
    </submittedName>
</protein>
<evidence type="ECO:0000256" key="2">
    <source>
        <dbReference type="SAM" id="MobiDB-lite"/>
    </source>
</evidence>
<dbReference type="Pfam" id="PF10738">
    <property type="entry name" value="Lpp-LpqN"/>
    <property type="match status" value="1"/>
</dbReference>
<dbReference type="PROSITE" id="PS51257">
    <property type="entry name" value="PROKAR_LIPOPROTEIN"/>
    <property type="match status" value="1"/>
</dbReference>
<dbReference type="KEGG" id="mauu:NCTC10437_01150"/>
<name>A0A448IIF4_MYCAU</name>
<feature type="compositionally biased region" description="Low complexity" evidence="2">
    <location>
        <begin position="33"/>
        <end position="61"/>
    </location>
</feature>
<evidence type="ECO:0000313" key="5">
    <source>
        <dbReference type="Proteomes" id="UP000279306"/>
    </source>
</evidence>
<gene>
    <name evidence="4" type="ORF">NCTC10437_01150</name>
</gene>